<protein>
    <submittedName>
        <fullName evidence="3">Uncharacterized protein</fullName>
    </submittedName>
</protein>
<dbReference type="Gramene" id="KZN11454">
    <property type="protein sequence ID" value="KZN11454"/>
    <property type="gene ID" value="DCAR_004110"/>
</dbReference>
<keyword evidence="4" id="KW-1185">Reference proteome</keyword>
<organism evidence="3 4">
    <name type="scientific">Daucus carota subsp. sativus</name>
    <name type="common">Carrot</name>
    <dbReference type="NCBI Taxonomy" id="79200"/>
    <lineage>
        <taxon>Eukaryota</taxon>
        <taxon>Viridiplantae</taxon>
        <taxon>Streptophyta</taxon>
        <taxon>Embryophyta</taxon>
        <taxon>Tracheophyta</taxon>
        <taxon>Spermatophyta</taxon>
        <taxon>Magnoliopsida</taxon>
        <taxon>eudicotyledons</taxon>
        <taxon>Gunneridae</taxon>
        <taxon>Pentapetalae</taxon>
        <taxon>asterids</taxon>
        <taxon>campanulids</taxon>
        <taxon>Apiales</taxon>
        <taxon>Apiaceae</taxon>
        <taxon>Apioideae</taxon>
        <taxon>Scandiceae</taxon>
        <taxon>Daucinae</taxon>
        <taxon>Daucus</taxon>
        <taxon>Daucus sect. Daucus</taxon>
    </lineage>
</organism>
<feature type="region of interest" description="Disordered" evidence="2">
    <location>
        <begin position="1"/>
        <end position="46"/>
    </location>
</feature>
<name>A0A166IT11_DAUCS</name>
<dbReference type="KEGG" id="dcr:108215655"/>
<evidence type="ECO:0000313" key="3">
    <source>
        <dbReference type="EMBL" id="WOG85201.1"/>
    </source>
</evidence>
<reference evidence="3" key="2">
    <citation type="submission" date="2022-03" db="EMBL/GenBank/DDBJ databases">
        <title>Draft title - Genomic analysis of global carrot germplasm unveils the trajectory of domestication and the origin of high carotenoid orange carrot.</title>
        <authorList>
            <person name="Iorizzo M."/>
            <person name="Ellison S."/>
            <person name="Senalik D."/>
            <person name="Macko-Podgorni A."/>
            <person name="Grzebelus D."/>
            <person name="Bostan H."/>
            <person name="Rolling W."/>
            <person name="Curaba J."/>
            <person name="Simon P."/>
        </authorList>
    </citation>
    <scope>NUCLEOTIDE SEQUENCE</scope>
    <source>
        <tissue evidence="3">Leaf</tissue>
    </source>
</reference>
<gene>
    <name evidence="3" type="ORF">DCAR_0104389</name>
</gene>
<feature type="coiled-coil region" evidence="1">
    <location>
        <begin position="261"/>
        <end position="319"/>
    </location>
</feature>
<reference evidence="3" key="1">
    <citation type="journal article" date="2016" name="Nat. Genet.">
        <title>A high-quality carrot genome assembly provides new insights into carotenoid accumulation and asterid genome evolution.</title>
        <authorList>
            <person name="Iorizzo M."/>
            <person name="Ellison S."/>
            <person name="Senalik D."/>
            <person name="Zeng P."/>
            <person name="Satapoomin P."/>
            <person name="Huang J."/>
            <person name="Bowman M."/>
            <person name="Iovene M."/>
            <person name="Sanseverino W."/>
            <person name="Cavagnaro P."/>
            <person name="Yildiz M."/>
            <person name="Macko-Podgorni A."/>
            <person name="Moranska E."/>
            <person name="Grzebelus E."/>
            <person name="Grzebelus D."/>
            <person name="Ashrafi H."/>
            <person name="Zheng Z."/>
            <person name="Cheng S."/>
            <person name="Spooner D."/>
            <person name="Van Deynze A."/>
            <person name="Simon P."/>
        </authorList>
    </citation>
    <scope>NUCLEOTIDE SEQUENCE</scope>
    <source>
        <tissue evidence="3">Leaf</tissue>
    </source>
</reference>
<proteinExistence type="predicted"/>
<evidence type="ECO:0000256" key="2">
    <source>
        <dbReference type="SAM" id="MobiDB-lite"/>
    </source>
</evidence>
<evidence type="ECO:0000313" key="4">
    <source>
        <dbReference type="Proteomes" id="UP000077755"/>
    </source>
</evidence>
<keyword evidence="1" id="KW-0175">Coiled coil</keyword>
<feature type="compositionally biased region" description="Low complexity" evidence="2">
    <location>
        <begin position="23"/>
        <end position="34"/>
    </location>
</feature>
<evidence type="ECO:0000256" key="1">
    <source>
        <dbReference type="SAM" id="Coils"/>
    </source>
</evidence>
<dbReference type="EMBL" id="CP093343">
    <property type="protein sequence ID" value="WOG85201.1"/>
    <property type="molecule type" value="Genomic_DNA"/>
</dbReference>
<accession>A0A166IT11</accession>
<sequence>MVRKSRKLEQRSEPPNVRRSSRFRQSVVYANDASDSSENEEELPRITAIRKCNSEKKKMSAPAGNKQQLPPLAIGQEMVPEETAETMDGVPVVELPSSPVEEKPKHDRLFLHEQERTEEDRQRLIDAACVFKSELVARLKNSAGNLSTTEMKILASNCYDVLEVLGDNFTSFKSEVNKLIVQHQKVQSAAKDKEAWNDWDMKAHYFEQAQYFSKVKQELLFAEENLSEAKSKVNCLMVKKEEMTDALRMLTEELYEEGERVKSMTQERDRLKLTHSEIEVELRGLNAKKNEASVAFETYNAAKAEFERMSDQLMQLINKK</sequence>
<dbReference type="AlphaFoldDB" id="A0A166IT11"/>
<dbReference type="Proteomes" id="UP000077755">
    <property type="component" value="Chromosome 1"/>
</dbReference>